<dbReference type="EMBL" id="PISP01000001">
    <property type="protein sequence ID" value="PKD44880.1"/>
    <property type="molecule type" value="Genomic_DNA"/>
</dbReference>
<evidence type="ECO:0000256" key="3">
    <source>
        <dbReference type="ARBA" id="ARBA00022452"/>
    </source>
</evidence>
<proteinExistence type="inferred from homology"/>
<evidence type="ECO:0000256" key="7">
    <source>
        <dbReference type="ARBA" id="ARBA00023237"/>
    </source>
</evidence>
<keyword evidence="10" id="KW-0732">Signal</keyword>
<dbReference type="Gene3D" id="2.60.40.1120">
    <property type="entry name" value="Carboxypeptidase-like, regulatory domain"/>
    <property type="match status" value="1"/>
</dbReference>
<keyword evidence="14" id="KW-1185">Reference proteome</keyword>
<comment type="similarity">
    <text evidence="8 9">Belongs to the TonB-dependent receptor family.</text>
</comment>
<dbReference type="PROSITE" id="PS52016">
    <property type="entry name" value="TONB_DEPENDENT_REC_3"/>
    <property type="match status" value="1"/>
</dbReference>
<comment type="subcellular location">
    <subcellularLocation>
        <location evidence="1 8">Cell outer membrane</location>
        <topology evidence="1 8">Multi-pass membrane protein</topology>
    </subcellularLocation>
</comment>
<evidence type="ECO:0000313" key="14">
    <source>
        <dbReference type="Proteomes" id="UP000233398"/>
    </source>
</evidence>
<sequence>MSYFKFIVAVVALCLYADILHATNLNTVSTDTNATLTKITGVVYSSDTNEPISGAHVWISNPELMAVTDADGFFSLELGTVTEPITVRISHIGFRPITENIEPDELQSGTPLQFVLTPSSEMMSPLTVLSHRVMNSPSNQIGTDKAAFLPIDSGQFLREAGNASGIRKGGFGIDPVLRGLSGSRLNVRLDGLTATAAACPNRMDPPTSHIRLSDIERVEIHRGPHALQYGPSFGGTVNFVSHKSPDYINFGLNGDVRAGIESNTGHQKTDARIQGGTENWDFLLSGGLSSTDDYTGGSGLTVASGFQSYDFGLEGGINVFAGHRLTAGWSQSFIRDADFPALMMDMAIDDTYKFKAGYEWTPNQAENLSTVEINGYWSLVDHEMNNHNRDSFNMRDAIALAETETYGVHSKVKGQYNSGSYTMTAGIDQLDVTGTRFVDIKMGPQAGNSMTYNLWQDASIFNAGIYSGFEHFIDRWTVSAGTRIDYNQADSKDPAPRFENTDVNSTHVNFSVSAGITRQITSTTTAGFYVGRGVRSPDVTERYINFLTIGRDSYEYTGNPDLKAEANNQADLVLKSEFGNFSIETTIFASYMTNYISAVINEDLQPVGMGAPGVREFQNRGDALFSGFELAMSHNLSRSWFVGLNSSFTRAEYLDNNTPVAEIPPFESTLNIGGSLFMDRIMPDISVRRVFPQNRFNEEFGESRTPGFWLVDATLSSILYDGISLSGGVRNLLDEDYYEHLNRQFNPGVNPSGSYLPEPGRRLFIELSVRF</sequence>
<dbReference type="InterPro" id="IPR012910">
    <property type="entry name" value="Plug_dom"/>
</dbReference>
<evidence type="ECO:0000256" key="5">
    <source>
        <dbReference type="ARBA" id="ARBA00023077"/>
    </source>
</evidence>
<feature type="signal peptide" evidence="10">
    <location>
        <begin position="1"/>
        <end position="22"/>
    </location>
</feature>
<dbReference type="GO" id="GO:0009279">
    <property type="term" value="C:cell outer membrane"/>
    <property type="evidence" value="ECO:0007669"/>
    <property type="project" value="UniProtKB-SubCell"/>
</dbReference>
<dbReference type="Pfam" id="PF13715">
    <property type="entry name" value="CarbopepD_reg_2"/>
    <property type="match status" value="1"/>
</dbReference>
<dbReference type="GO" id="GO:0044718">
    <property type="term" value="P:siderophore transmembrane transport"/>
    <property type="evidence" value="ECO:0007669"/>
    <property type="project" value="TreeGrafter"/>
</dbReference>
<dbReference type="GO" id="GO:0015344">
    <property type="term" value="F:siderophore uptake transmembrane transporter activity"/>
    <property type="evidence" value="ECO:0007669"/>
    <property type="project" value="TreeGrafter"/>
</dbReference>
<organism evidence="13 14">
    <name type="scientific">Rhodohalobacter barkolensis</name>
    <dbReference type="NCBI Taxonomy" id="2053187"/>
    <lineage>
        <taxon>Bacteria</taxon>
        <taxon>Pseudomonadati</taxon>
        <taxon>Balneolota</taxon>
        <taxon>Balneolia</taxon>
        <taxon>Balneolales</taxon>
        <taxon>Balneolaceae</taxon>
        <taxon>Rhodohalobacter</taxon>
    </lineage>
</organism>
<feature type="domain" description="TonB-dependent receptor plug" evidence="12">
    <location>
        <begin position="166"/>
        <end position="233"/>
    </location>
</feature>
<dbReference type="Gene3D" id="2.170.130.10">
    <property type="entry name" value="TonB-dependent receptor, plug domain"/>
    <property type="match status" value="1"/>
</dbReference>
<evidence type="ECO:0000259" key="12">
    <source>
        <dbReference type="Pfam" id="PF07715"/>
    </source>
</evidence>
<feature type="chain" id="PRO_5014864528" description="TonB-dependent receptor" evidence="10">
    <location>
        <begin position="23"/>
        <end position="771"/>
    </location>
</feature>
<evidence type="ECO:0000313" key="13">
    <source>
        <dbReference type="EMBL" id="PKD44880.1"/>
    </source>
</evidence>
<keyword evidence="4 8" id="KW-0812">Transmembrane</keyword>
<dbReference type="PANTHER" id="PTHR30069">
    <property type="entry name" value="TONB-DEPENDENT OUTER MEMBRANE RECEPTOR"/>
    <property type="match status" value="1"/>
</dbReference>
<dbReference type="InterPro" id="IPR000531">
    <property type="entry name" value="Beta-barrel_TonB"/>
</dbReference>
<evidence type="ECO:0000256" key="4">
    <source>
        <dbReference type="ARBA" id="ARBA00022692"/>
    </source>
</evidence>
<dbReference type="PANTHER" id="PTHR30069:SF49">
    <property type="entry name" value="OUTER MEMBRANE PROTEIN C"/>
    <property type="match status" value="1"/>
</dbReference>
<feature type="domain" description="TonB-dependent receptor-like beta-barrel" evidence="11">
    <location>
        <begin position="292"/>
        <end position="732"/>
    </location>
</feature>
<dbReference type="InterPro" id="IPR037066">
    <property type="entry name" value="Plug_dom_sf"/>
</dbReference>
<dbReference type="Gene3D" id="2.40.170.20">
    <property type="entry name" value="TonB-dependent receptor, beta-barrel domain"/>
    <property type="match status" value="1"/>
</dbReference>
<evidence type="ECO:0000256" key="6">
    <source>
        <dbReference type="ARBA" id="ARBA00023136"/>
    </source>
</evidence>
<keyword evidence="5 9" id="KW-0798">TonB box</keyword>
<dbReference type="InterPro" id="IPR039426">
    <property type="entry name" value="TonB-dep_rcpt-like"/>
</dbReference>
<reference evidence="13 14" key="1">
    <citation type="submission" date="2017-11" db="EMBL/GenBank/DDBJ databases">
        <title>Rhodohalobacter 15182 sp. nov., isolated from a salt lake.</title>
        <authorList>
            <person name="Han S."/>
        </authorList>
    </citation>
    <scope>NUCLEOTIDE SEQUENCE [LARGE SCALE GENOMIC DNA]</scope>
    <source>
        <strain evidence="13 14">15182</strain>
    </source>
</reference>
<dbReference type="SUPFAM" id="SSF49464">
    <property type="entry name" value="Carboxypeptidase regulatory domain-like"/>
    <property type="match status" value="1"/>
</dbReference>
<dbReference type="InterPro" id="IPR036942">
    <property type="entry name" value="Beta-barrel_TonB_sf"/>
</dbReference>
<evidence type="ECO:0000256" key="1">
    <source>
        <dbReference type="ARBA" id="ARBA00004571"/>
    </source>
</evidence>
<evidence type="ECO:0000256" key="8">
    <source>
        <dbReference type="PROSITE-ProRule" id="PRU01360"/>
    </source>
</evidence>
<gene>
    <name evidence="13" type="ORF">CWD77_05315</name>
</gene>
<keyword evidence="6 8" id="KW-0472">Membrane</keyword>
<keyword evidence="3 8" id="KW-1134">Transmembrane beta strand</keyword>
<comment type="caution">
    <text evidence="13">The sequence shown here is derived from an EMBL/GenBank/DDBJ whole genome shotgun (WGS) entry which is preliminary data.</text>
</comment>
<dbReference type="OrthoDB" id="9759247at2"/>
<keyword evidence="2 8" id="KW-0813">Transport</keyword>
<protein>
    <recommendedName>
        <fullName evidence="15">TonB-dependent receptor</fullName>
    </recommendedName>
</protein>
<accession>A0A2N0VL21</accession>
<keyword evidence="7 8" id="KW-0998">Cell outer membrane</keyword>
<dbReference type="InterPro" id="IPR008969">
    <property type="entry name" value="CarboxyPept-like_regulatory"/>
</dbReference>
<dbReference type="Pfam" id="PF00593">
    <property type="entry name" value="TonB_dep_Rec_b-barrel"/>
    <property type="match status" value="1"/>
</dbReference>
<dbReference type="AlphaFoldDB" id="A0A2N0VL21"/>
<evidence type="ECO:0000259" key="11">
    <source>
        <dbReference type="Pfam" id="PF00593"/>
    </source>
</evidence>
<dbReference type="Pfam" id="PF07715">
    <property type="entry name" value="Plug"/>
    <property type="match status" value="1"/>
</dbReference>
<evidence type="ECO:0000256" key="10">
    <source>
        <dbReference type="SAM" id="SignalP"/>
    </source>
</evidence>
<evidence type="ECO:0008006" key="15">
    <source>
        <dbReference type="Google" id="ProtNLM"/>
    </source>
</evidence>
<dbReference type="Proteomes" id="UP000233398">
    <property type="component" value="Unassembled WGS sequence"/>
</dbReference>
<dbReference type="SUPFAM" id="SSF56935">
    <property type="entry name" value="Porins"/>
    <property type="match status" value="1"/>
</dbReference>
<name>A0A2N0VL21_9BACT</name>
<dbReference type="RefSeq" id="WP_101072168.1">
    <property type="nucleotide sequence ID" value="NZ_PISP01000001.1"/>
</dbReference>
<evidence type="ECO:0000256" key="9">
    <source>
        <dbReference type="RuleBase" id="RU003357"/>
    </source>
</evidence>
<evidence type="ECO:0000256" key="2">
    <source>
        <dbReference type="ARBA" id="ARBA00022448"/>
    </source>
</evidence>